<dbReference type="GO" id="GO:0008168">
    <property type="term" value="F:methyltransferase activity"/>
    <property type="evidence" value="ECO:0007669"/>
    <property type="project" value="UniProtKB-KW"/>
</dbReference>
<dbReference type="AlphaFoldDB" id="A0A813DQR3"/>
<reference evidence="7" key="1">
    <citation type="submission" date="2021-02" db="EMBL/GenBank/DDBJ databases">
        <authorList>
            <person name="Dougan E. K."/>
            <person name="Rhodes N."/>
            <person name="Thang M."/>
            <person name="Chan C."/>
        </authorList>
    </citation>
    <scope>NUCLEOTIDE SEQUENCE</scope>
</reference>
<gene>
    <name evidence="7" type="ORF">PGLA1383_LOCUS7356</name>
</gene>
<accession>A0A813DQR3</accession>
<protein>
    <recommendedName>
        <fullName evidence="9">DNA (cytosine-5-)-methyltransferase</fullName>
    </recommendedName>
</protein>
<comment type="similarity">
    <text evidence="4 5">Belongs to the class I-like SAM-binding methyltransferase superfamily. C5-methyltransferase family.</text>
</comment>
<feature type="non-terminal residue" evidence="7">
    <location>
        <position position="1"/>
    </location>
</feature>
<keyword evidence="8" id="KW-1185">Reference proteome</keyword>
<dbReference type="Gene3D" id="3.90.120.10">
    <property type="entry name" value="DNA Methylase, subunit A, domain 2"/>
    <property type="match status" value="1"/>
</dbReference>
<keyword evidence="2 4" id="KW-0808">Transferase</keyword>
<dbReference type="InterPro" id="IPR050750">
    <property type="entry name" value="C5-MTase"/>
</dbReference>
<feature type="active site" evidence="4">
    <location>
        <position position="184"/>
    </location>
</feature>
<dbReference type="EMBL" id="CAJNNV010003206">
    <property type="protein sequence ID" value="CAE8588559.1"/>
    <property type="molecule type" value="Genomic_DNA"/>
</dbReference>
<dbReference type="GO" id="GO:0032259">
    <property type="term" value="P:methylation"/>
    <property type="evidence" value="ECO:0007669"/>
    <property type="project" value="UniProtKB-KW"/>
</dbReference>
<dbReference type="PANTHER" id="PTHR46098:SF1">
    <property type="entry name" value="TRNA (CYTOSINE(38)-C(5))-METHYLTRANSFERASE"/>
    <property type="match status" value="1"/>
</dbReference>
<evidence type="ECO:0000256" key="1">
    <source>
        <dbReference type="ARBA" id="ARBA00022603"/>
    </source>
</evidence>
<evidence type="ECO:0000256" key="5">
    <source>
        <dbReference type="RuleBase" id="RU000416"/>
    </source>
</evidence>
<proteinExistence type="inferred from homology"/>
<evidence type="ECO:0000313" key="8">
    <source>
        <dbReference type="Proteomes" id="UP000654075"/>
    </source>
</evidence>
<dbReference type="PANTHER" id="PTHR46098">
    <property type="entry name" value="TRNA (CYTOSINE(38)-C(5))-METHYLTRANSFERASE"/>
    <property type="match status" value="1"/>
</dbReference>
<evidence type="ECO:0000256" key="2">
    <source>
        <dbReference type="ARBA" id="ARBA00022679"/>
    </source>
</evidence>
<evidence type="ECO:0000313" key="7">
    <source>
        <dbReference type="EMBL" id="CAE8588559.1"/>
    </source>
</evidence>
<dbReference type="Proteomes" id="UP000654075">
    <property type="component" value="Unassembled WGS sequence"/>
</dbReference>
<evidence type="ECO:0000256" key="6">
    <source>
        <dbReference type="SAM" id="MobiDB-lite"/>
    </source>
</evidence>
<evidence type="ECO:0000256" key="4">
    <source>
        <dbReference type="PROSITE-ProRule" id="PRU01016"/>
    </source>
</evidence>
<dbReference type="PRINTS" id="PR00105">
    <property type="entry name" value="C5METTRFRASE"/>
</dbReference>
<comment type="caution">
    <text evidence="7">The sequence shown here is derived from an EMBL/GenBank/DDBJ whole genome shotgun (WGS) entry which is preliminary data.</text>
</comment>
<sequence>VQRALQSLPEGSLRAYPSVTPYKDEASEQRKAAVHVSHAAAEALSRLWLKRPSEAEAPPSPELSEALGAWLVTALCSGLARWEPGLRPYSRACRNAAEDLLVKAWHQPVGFDFVELFCGMGGFHAGLAPLGGRCVLACDVDWTARAFYRASYGGPECLSDVVALDPENIPQHSTRIMPDCTCPCVPFAFCNMKSGSRQAGPGVDEALRLRFLFLSLLSLSAPVLFAGRCFEASGRGALAFEVARLLRASRPAAFILENVPNLCAALGEKTEGSFNGGNDLRLFLEALRADSAQPEGQGYAGSLVVEHAFLEARDFGLCQQRRRLYIVGFRAPDLQGTSAARALSLEGLSEVPADCWLSEERWQRILERTEGDAARPSGRGGRIARLDGYARTVTSSYRSTDRYAEFVPPRRSGGDSEAEVLAQASSSEALEDCGDEGEDQDQDEEVGGQEEEVFYKKSGATYKKAPAVPLRSPPRFFSPIECARLQGFSDSFAKTYELKCKDPHRFYHLVGNAVCPPVVQALGEAVLAALGPDLQLARASRAAGTEWRE</sequence>
<organism evidence="7 8">
    <name type="scientific">Polarella glacialis</name>
    <name type="common">Dinoflagellate</name>
    <dbReference type="NCBI Taxonomy" id="89957"/>
    <lineage>
        <taxon>Eukaryota</taxon>
        <taxon>Sar</taxon>
        <taxon>Alveolata</taxon>
        <taxon>Dinophyceae</taxon>
        <taxon>Suessiales</taxon>
        <taxon>Suessiaceae</taxon>
        <taxon>Polarella</taxon>
    </lineage>
</organism>
<dbReference type="OrthoDB" id="5376140at2759"/>
<dbReference type="InterPro" id="IPR001525">
    <property type="entry name" value="C5_MeTfrase"/>
</dbReference>
<feature type="compositionally biased region" description="Acidic residues" evidence="6">
    <location>
        <begin position="429"/>
        <end position="449"/>
    </location>
</feature>
<name>A0A813DQR3_POLGL</name>
<dbReference type="Pfam" id="PF00145">
    <property type="entry name" value="DNA_methylase"/>
    <property type="match status" value="2"/>
</dbReference>
<keyword evidence="1 4" id="KW-0489">Methyltransferase</keyword>
<dbReference type="SUPFAM" id="SSF53335">
    <property type="entry name" value="S-adenosyl-L-methionine-dependent methyltransferases"/>
    <property type="match status" value="1"/>
</dbReference>
<evidence type="ECO:0000256" key="3">
    <source>
        <dbReference type="ARBA" id="ARBA00022691"/>
    </source>
</evidence>
<dbReference type="Gene3D" id="3.40.50.150">
    <property type="entry name" value="Vaccinia Virus protein VP39"/>
    <property type="match status" value="1"/>
</dbReference>
<feature type="region of interest" description="Disordered" evidence="6">
    <location>
        <begin position="406"/>
        <end position="449"/>
    </location>
</feature>
<evidence type="ECO:0008006" key="9">
    <source>
        <dbReference type="Google" id="ProtNLM"/>
    </source>
</evidence>
<keyword evidence="3 4" id="KW-0949">S-adenosyl-L-methionine</keyword>
<dbReference type="InterPro" id="IPR029063">
    <property type="entry name" value="SAM-dependent_MTases_sf"/>
</dbReference>
<dbReference type="PROSITE" id="PS51679">
    <property type="entry name" value="SAM_MT_C5"/>
    <property type="match status" value="1"/>
</dbReference>
<dbReference type="NCBIfam" id="TIGR00675">
    <property type="entry name" value="dcm"/>
    <property type="match status" value="1"/>
</dbReference>